<dbReference type="NCBIfam" id="NF038402">
    <property type="entry name" value="TroA_like"/>
    <property type="match status" value="1"/>
</dbReference>
<dbReference type="InterPro" id="IPR054828">
    <property type="entry name" value="Vit_B12_bind_prot"/>
</dbReference>
<evidence type="ECO:0000259" key="3">
    <source>
        <dbReference type="PROSITE" id="PS50983"/>
    </source>
</evidence>
<keyword evidence="5" id="KW-1185">Reference proteome</keyword>
<accession>A0A6P2BQW3</accession>
<dbReference type="PANTHER" id="PTHR30535:SF35">
    <property type="entry name" value="PERIPLASMIC BINDING PROTEIN"/>
    <property type="match status" value="1"/>
</dbReference>
<dbReference type="InterPro" id="IPR002491">
    <property type="entry name" value="ABC_transptr_periplasmic_BD"/>
</dbReference>
<dbReference type="PROSITE" id="PS50983">
    <property type="entry name" value="FE_B12_PBP"/>
    <property type="match status" value="1"/>
</dbReference>
<dbReference type="Proteomes" id="UP000460272">
    <property type="component" value="Unassembled WGS sequence"/>
</dbReference>
<proteinExistence type="inferred from homology"/>
<dbReference type="AlphaFoldDB" id="A0A6P2BQW3"/>
<evidence type="ECO:0000256" key="2">
    <source>
        <dbReference type="ARBA" id="ARBA00022729"/>
    </source>
</evidence>
<organism evidence="4 5">
    <name type="scientific">Trebonia kvetii</name>
    <dbReference type="NCBI Taxonomy" id="2480626"/>
    <lineage>
        <taxon>Bacteria</taxon>
        <taxon>Bacillati</taxon>
        <taxon>Actinomycetota</taxon>
        <taxon>Actinomycetes</taxon>
        <taxon>Streptosporangiales</taxon>
        <taxon>Treboniaceae</taxon>
        <taxon>Trebonia</taxon>
    </lineage>
</organism>
<gene>
    <name evidence="4" type="ORF">EAS64_32660</name>
</gene>
<dbReference type="PANTHER" id="PTHR30535">
    <property type="entry name" value="VITAMIN B12-BINDING PROTEIN"/>
    <property type="match status" value="1"/>
</dbReference>
<evidence type="ECO:0000313" key="4">
    <source>
        <dbReference type="EMBL" id="TVZ01057.1"/>
    </source>
</evidence>
<sequence>MNTSHDDLGFPVRVDRPVTRVVSLVPSLTESVAATRQEALVGATTWCSHPAGLDVPRVRGTKNPDLAAIAALSPGIVLANQEENRRIDVDRLRAAGIPVWVTVIRTLDQAFAALRRMFEEALGWPDPSWLADAEREWQRPATVRDTPAVIPVWRDPWMVVGSQTFTGDLAARLGLRNVYGNHQERYPHVTLDDVAERQPDIIVLPDEPYQFTAADGPEMFPGRRVALVEGRSLTWYGPSLVTARELLRSQLAAARIP</sequence>
<evidence type="ECO:0000256" key="1">
    <source>
        <dbReference type="ARBA" id="ARBA00008814"/>
    </source>
</evidence>
<protein>
    <submittedName>
        <fullName evidence="4">Cobalamin-binding protein</fullName>
    </submittedName>
</protein>
<name>A0A6P2BQW3_9ACTN</name>
<comment type="caution">
    <text evidence="4">The sequence shown here is derived from an EMBL/GenBank/DDBJ whole genome shotgun (WGS) entry which is preliminary data.</text>
</comment>
<dbReference type="EMBL" id="RPFW01000007">
    <property type="protein sequence ID" value="TVZ01057.1"/>
    <property type="molecule type" value="Genomic_DNA"/>
</dbReference>
<dbReference type="SUPFAM" id="SSF53807">
    <property type="entry name" value="Helical backbone' metal receptor"/>
    <property type="match status" value="1"/>
</dbReference>
<keyword evidence="2" id="KW-0732">Signal</keyword>
<feature type="domain" description="Fe/B12 periplasmic-binding" evidence="3">
    <location>
        <begin position="20"/>
        <end position="257"/>
    </location>
</feature>
<dbReference type="RefSeq" id="WP_145859330.1">
    <property type="nucleotide sequence ID" value="NZ_RPFW01000007.1"/>
</dbReference>
<dbReference type="OrthoDB" id="9816357at2"/>
<reference evidence="4 5" key="1">
    <citation type="submission" date="2018-11" db="EMBL/GenBank/DDBJ databases">
        <title>Trebonia kvetii gen.nov., sp.nov., a novel acidophilic actinobacterium, and proposal of the new actinobacterial family Treboniaceae fam. nov.</title>
        <authorList>
            <person name="Rapoport D."/>
            <person name="Sagova-Mareckova M."/>
            <person name="Sedlacek I."/>
            <person name="Provaznik J."/>
            <person name="Kralova S."/>
            <person name="Pavlinic D."/>
            <person name="Benes V."/>
            <person name="Kopecky J."/>
        </authorList>
    </citation>
    <scope>NUCLEOTIDE SEQUENCE [LARGE SCALE GENOMIC DNA]</scope>
    <source>
        <strain evidence="4 5">15Tr583</strain>
    </source>
</reference>
<dbReference type="Gene3D" id="3.40.50.1980">
    <property type="entry name" value="Nitrogenase molybdenum iron protein domain"/>
    <property type="match status" value="2"/>
</dbReference>
<dbReference type="InterPro" id="IPR050902">
    <property type="entry name" value="ABC_Transporter_SBP"/>
</dbReference>
<comment type="similarity">
    <text evidence="1">Belongs to the bacterial solute-binding protein 8 family.</text>
</comment>
<evidence type="ECO:0000313" key="5">
    <source>
        <dbReference type="Proteomes" id="UP000460272"/>
    </source>
</evidence>